<dbReference type="GO" id="GO:0004673">
    <property type="term" value="F:protein histidine kinase activity"/>
    <property type="evidence" value="ECO:0007669"/>
    <property type="project" value="UniProtKB-EC"/>
</dbReference>
<dbReference type="Pfam" id="PF00672">
    <property type="entry name" value="HAMP"/>
    <property type="match status" value="1"/>
</dbReference>
<evidence type="ECO:0000256" key="7">
    <source>
        <dbReference type="ARBA" id="ARBA00022840"/>
    </source>
</evidence>
<dbReference type="eggNOG" id="arCOG03799">
    <property type="taxonomic scope" value="Archaea"/>
</dbReference>
<dbReference type="eggNOG" id="arCOG02329">
    <property type="taxonomic scope" value="Archaea"/>
</dbReference>
<proteinExistence type="predicted"/>
<dbReference type="GO" id="GO:0005524">
    <property type="term" value="F:ATP binding"/>
    <property type="evidence" value="ECO:0007669"/>
    <property type="project" value="UniProtKB-KW"/>
</dbReference>
<feature type="domain" description="PAS" evidence="11">
    <location>
        <begin position="231"/>
        <end position="301"/>
    </location>
</feature>
<keyword evidence="10" id="KW-0472">Membrane</keyword>
<dbReference type="InterPro" id="IPR000835">
    <property type="entry name" value="HTH_MarR-typ"/>
</dbReference>
<dbReference type="InterPro" id="IPR036388">
    <property type="entry name" value="WH-like_DNA-bd_sf"/>
</dbReference>
<dbReference type="EC" id="2.7.13.3" evidence="2"/>
<dbReference type="SMART" id="SM00347">
    <property type="entry name" value="HTH_MARR"/>
    <property type="match status" value="1"/>
</dbReference>
<dbReference type="InterPro" id="IPR019885">
    <property type="entry name" value="Tscrpt_reg_HTH_AsnC-type_CS"/>
</dbReference>
<dbReference type="GO" id="GO:0003700">
    <property type="term" value="F:DNA-binding transcription factor activity"/>
    <property type="evidence" value="ECO:0007669"/>
    <property type="project" value="InterPro"/>
</dbReference>
<evidence type="ECO:0000256" key="5">
    <source>
        <dbReference type="ARBA" id="ARBA00022741"/>
    </source>
</evidence>
<dbReference type="CDD" id="cd00130">
    <property type="entry name" value="PAS"/>
    <property type="match status" value="3"/>
</dbReference>
<dbReference type="GO" id="GO:0007165">
    <property type="term" value="P:signal transduction"/>
    <property type="evidence" value="ECO:0007669"/>
    <property type="project" value="InterPro"/>
</dbReference>
<dbReference type="SMART" id="SM00304">
    <property type="entry name" value="HAMP"/>
    <property type="match status" value="1"/>
</dbReference>
<dbReference type="InterPro" id="IPR000700">
    <property type="entry name" value="PAS-assoc_C"/>
</dbReference>
<dbReference type="SUPFAM" id="SSF46785">
    <property type="entry name" value="Winged helix' DNA-binding domain"/>
    <property type="match status" value="1"/>
</dbReference>
<dbReference type="PROSITE" id="PS50112">
    <property type="entry name" value="PAS"/>
    <property type="match status" value="3"/>
</dbReference>
<feature type="domain" description="PAC" evidence="12">
    <location>
        <begin position="183"/>
        <end position="234"/>
    </location>
</feature>
<dbReference type="EMBL" id="CP002588">
    <property type="protein sequence ID" value="AEA47185.1"/>
    <property type="molecule type" value="Genomic_DNA"/>
</dbReference>
<evidence type="ECO:0000256" key="10">
    <source>
        <dbReference type="SAM" id="Phobius"/>
    </source>
</evidence>
<dbReference type="Pfam" id="PF05763">
    <property type="entry name" value="DUF835"/>
    <property type="match status" value="1"/>
</dbReference>
<feature type="coiled-coil region" evidence="9">
    <location>
        <begin position="346"/>
        <end position="377"/>
    </location>
</feature>
<accession>F2KMI8</accession>
<dbReference type="SUPFAM" id="SSF158472">
    <property type="entry name" value="HAMP domain-like"/>
    <property type="match status" value="1"/>
</dbReference>
<keyword evidence="5" id="KW-0547">Nucleotide-binding</keyword>
<protein>
    <recommendedName>
        <fullName evidence="2">histidine kinase</fullName>
        <ecNumber evidence="2">2.7.13.3</ecNumber>
    </recommendedName>
</protein>
<feature type="domain" description="PAC" evidence="12">
    <location>
        <begin position="302"/>
        <end position="355"/>
    </location>
</feature>
<dbReference type="PROSITE" id="PS00519">
    <property type="entry name" value="HTH_ASNC_1"/>
    <property type="match status" value="1"/>
</dbReference>
<dbReference type="InterPro" id="IPR001610">
    <property type="entry name" value="PAC"/>
</dbReference>
<dbReference type="InterPro" id="IPR008553">
    <property type="entry name" value="DUF835"/>
</dbReference>
<feature type="domain" description="PAS" evidence="11">
    <location>
        <begin position="111"/>
        <end position="176"/>
    </location>
</feature>
<dbReference type="OrthoDB" id="49447at2157"/>
<keyword evidence="9" id="KW-0175">Coiled coil</keyword>
<feature type="domain" description="PAS" evidence="11">
    <location>
        <begin position="373"/>
        <end position="442"/>
    </location>
</feature>
<keyword evidence="10" id="KW-0812">Transmembrane</keyword>
<dbReference type="eggNOG" id="arCOG02322">
    <property type="taxonomic scope" value="Archaea"/>
</dbReference>
<dbReference type="GO" id="GO:0016020">
    <property type="term" value="C:membrane"/>
    <property type="evidence" value="ECO:0007669"/>
    <property type="project" value="InterPro"/>
</dbReference>
<dbReference type="Pfam" id="PF13426">
    <property type="entry name" value="PAS_9"/>
    <property type="match status" value="1"/>
</dbReference>
<name>F2KMI8_ARCVS</name>
<comment type="catalytic activity">
    <reaction evidence="1">
        <text>ATP + protein L-histidine = ADP + protein N-phospho-L-histidine.</text>
        <dbReference type="EC" id="2.7.13.3"/>
    </reaction>
</comment>
<gene>
    <name evidence="14" type="ordered locus">Arcve_1177</name>
</gene>
<dbReference type="SUPFAM" id="SSF55785">
    <property type="entry name" value="PYP-like sensor domain (PAS domain)"/>
    <property type="match status" value="3"/>
</dbReference>
<sequence length="741" mass="84647">MNLPIFHKIVLTSLFSSLLSLALLLTGFTTPKGLTPAFILYIIIIITGISLFVAGSIVEPLEKLRKSFEALMKGEPATIDINTGDEIGKLAQSFNLMAKELMEQKQKLQESEERYRSLVEDINEWVFELDERLVFTYSSPKVSNVLSYYPGEIIGVPVLDLLYDDKSKERLSKILDSGESTFSNVELYFRRKDGNYAILEISGRLIYKDGHLAGIRAVGREITSRKKAEEKLAYMAAIVEHSIDAIISLDMDMRIVSWNRGAEKMFGYSESEIVGKSVLSLLPVDLWDSYRESFKKAIIEGHSEDIDSVRITKNGRTIFVDQTLAPIYVDGNIVGLVAIMRDVTKRKMAEDELKKAYEKLEEKNRELIISQKELEYLANIVENSNDAIYSVNLEGIITSWNKTAEKLFGWKKEEIIGRHADSILPKEMSKETSFVIQQIKKGVENISFETRRVNRRGEVLYVDVTVSPIMDESGILSGFSVIARDITSRIRAEEEMLKKLLKYDVERGRVYLSEDVGLAIDVVQDLMNYGYRGVIISRNSDINIPADLYWLSEREGYQTVQPDVSKIESLIVGLPGWNYAIVLDLDYLIIKNGFDKTYELVQKLRDVFHLLRKGVLILVVDTNILSNKEITLLRKECSPIRAKHQKMPYEIYEVLRYVYIQNRIGEKPSLKEISQRFNITRNTCKKRVKYLEDLGLLKITKAGRSKLLEVTEKGKEYFAAVDAEMTFDEVSTDLDIIHKKV</sequence>
<keyword evidence="15" id="KW-1185">Reference proteome</keyword>
<keyword evidence="3" id="KW-0597">Phosphoprotein</keyword>
<dbReference type="CDD" id="cd06225">
    <property type="entry name" value="HAMP"/>
    <property type="match status" value="1"/>
</dbReference>
<dbReference type="InterPro" id="IPR003660">
    <property type="entry name" value="HAMP_dom"/>
</dbReference>
<dbReference type="KEGG" id="ave:Arcve_1177"/>
<dbReference type="InterPro" id="IPR013767">
    <property type="entry name" value="PAS_fold"/>
</dbReference>
<evidence type="ECO:0000259" key="13">
    <source>
        <dbReference type="PROSITE" id="PS50885"/>
    </source>
</evidence>
<dbReference type="Gene3D" id="6.10.340.10">
    <property type="match status" value="1"/>
</dbReference>
<feature type="domain" description="HAMP" evidence="13">
    <location>
        <begin position="55"/>
        <end position="106"/>
    </location>
</feature>
<dbReference type="InterPro" id="IPR000014">
    <property type="entry name" value="PAS"/>
</dbReference>
<feature type="transmembrane region" description="Helical" evidence="10">
    <location>
        <begin position="39"/>
        <end position="58"/>
    </location>
</feature>
<dbReference type="InterPro" id="IPR035965">
    <property type="entry name" value="PAS-like_dom_sf"/>
</dbReference>
<dbReference type="PROSITE" id="PS50885">
    <property type="entry name" value="HAMP"/>
    <property type="match status" value="1"/>
</dbReference>
<keyword evidence="6" id="KW-0418">Kinase</keyword>
<evidence type="ECO:0000256" key="4">
    <source>
        <dbReference type="ARBA" id="ARBA00022679"/>
    </source>
</evidence>
<reference evidence="14 15" key="1">
    <citation type="submission" date="2011-03" db="EMBL/GenBank/DDBJ databases">
        <title>The complete genome of Archaeoglobus veneficus SNP6.</title>
        <authorList>
            <consortium name="US DOE Joint Genome Institute (JGI-PGF)"/>
            <person name="Lucas S."/>
            <person name="Copeland A."/>
            <person name="Lapidus A."/>
            <person name="Bruce D."/>
            <person name="Goodwin L."/>
            <person name="Pitluck S."/>
            <person name="Kyrpides N."/>
            <person name="Mavromatis K."/>
            <person name="Pagani I."/>
            <person name="Ivanova N."/>
            <person name="Mikhailova N."/>
            <person name="Lu M."/>
            <person name="Detter J.C."/>
            <person name="Tapia R."/>
            <person name="Han C."/>
            <person name="Land M."/>
            <person name="Hauser L."/>
            <person name="Markowitz V."/>
            <person name="Cheng J.-F."/>
            <person name="Hugenholtz P."/>
            <person name="Woyke T."/>
            <person name="Wu D."/>
            <person name="Spring S."/>
            <person name="Brambilla E."/>
            <person name="Klenk H.-P."/>
            <person name="Eisen J.A."/>
        </authorList>
    </citation>
    <scope>NUCLEOTIDE SEQUENCE [LARGE SCALE GENOMIC DNA]</scope>
    <source>
        <strain>SNP6</strain>
    </source>
</reference>
<dbReference type="SMART" id="SM00086">
    <property type="entry name" value="PAC"/>
    <property type="match status" value="3"/>
</dbReference>
<dbReference type="NCBIfam" id="TIGR00229">
    <property type="entry name" value="sensory_box"/>
    <property type="match status" value="3"/>
</dbReference>
<dbReference type="eggNOG" id="arCOG00374">
    <property type="taxonomic scope" value="Archaea"/>
</dbReference>
<dbReference type="InterPro" id="IPR036390">
    <property type="entry name" value="WH_DNA-bd_sf"/>
</dbReference>
<dbReference type="Gene3D" id="1.10.10.10">
    <property type="entry name" value="Winged helix-like DNA-binding domain superfamily/Winged helix DNA-binding domain"/>
    <property type="match status" value="1"/>
</dbReference>
<dbReference type="AlphaFoldDB" id="F2KMI8"/>
<feature type="domain" description="PAC" evidence="12">
    <location>
        <begin position="446"/>
        <end position="498"/>
    </location>
</feature>
<dbReference type="Pfam" id="PF00989">
    <property type="entry name" value="PAS"/>
    <property type="match status" value="2"/>
</dbReference>
<dbReference type="HOGENOM" id="CLU_374546_0_0_2"/>
<keyword evidence="8" id="KW-0843">Virulence</keyword>
<evidence type="ECO:0000313" key="14">
    <source>
        <dbReference type="EMBL" id="AEA47185.1"/>
    </source>
</evidence>
<evidence type="ECO:0000256" key="8">
    <source>
        <dbReference type="ARBA" id="ARBA00023026"/>
    </source>
</evidence>
<evidence type="ECO:0000256" key="6">
    <source>
        <dbReference type="ARBA" id="ARBA00022777"/>
    </source>
</evidence>
<dbReference type="SMART" id="SM00091">
    <property type="entry name" value="PAS"/>
    <property type="match status" value="3"/>
</dbReference>
<evidence type="ECO:0000256" key="9">
    <source>
        <dbReference type="SAM" id="Coils"/>
    </source>
</evidence>
<dbReference type="PANTHER" id="PTHR41523">
    <property type="entry name" value="TWO-COMPONENT SYSTEM SENSOR PROTEIN"/>
    <property type="match status" value="1"/>
</dbReference>
<evidence type="ECO:0000259" key="12">
    <source>
        <dbReference type="PROSITE" id="PS50113"/>
    </source>
</evidence>
<dbReference type="eggNOG" id="arCOG06712">
    <property type="taxonomic scope" value="Archaea"/>
</dbReference>
<evidence type="ECO:0000313" key="15">
    <source>
        <dbReference type="Proteomes" id="UP000008136"/>
    </source>
</evidence>
<dbReference type="STRING" id="693661.Arcve_1177"/>
<feature type="coiled-coil region" evidence="9">
    <location>
        <begin position="91"/>
        <end position="121"/>
    </location>
</feature>
<keyword evidence="10" id="KW-1133">Transmembrane helix</keyword>
<evidence type="ECO:0000256" key="3">
    <source>
        <dbReference type="ARBA" id="ARBA00022553"/>
    </source>
</evidence>
<evidence type="ECO:0000256" key="1">
    <source>
        <dbReference type="ARBA" id="ARBA00000085"/>
    </source>
</evidence>
<organism evidence="14 15">
    <name type="scientific">Archaeoglobus veneficus (strain DSM 11195 / SNP6)</name>
    <dbReference type="NCBI Taxonomy" id="693661"/>
    <lineage>
        <taxon>Archaea</taxon>
        <taxon>Methanobacteriati</taxon>
        <taxon>Methanobacteriota</taxon>
        <taxon>Archaeoglobi</taxon>
        <taxon>Archaeoglobales</taxon>
        <taxon>Archaeoglobaceae</taxon>
        <taxon>Archaeoglobus</taxon>
    </lineage>
</organism>
<dbReference type="Proteomes" id="UP000008136">
    <property type="component" value="Chromosome"/>
</dbReference>
<dbReference type="PROSITE" id="PS50113">
    <property type="entry name" value="PAC"/>
    <property type="match status" value="3"/>
</dbReference>
<evidence type="ECO:0000259" key="11">
    <source>
        <dbReference type="PROSITE" id="PS50112"/>
    </source>
</evidence>
<keyword evidence="4" id="KW-0808">Transferase</keyword>
<dbReference type="PANTHER" id="PTHR41523:SF8">
    <property type="entry name" value="ETHYLENE RESPONSE SENSOR PROTEIN"/>
    <property type="match status" value="1"/>
</dbReference>
<dbReference type="Gene3D" id="3.30.450.20">
    <property type="entry name" value="PAS domain"/>
    <property type="match status" value="3"/>
</dbReference>
<evidence type="ECO:0000256" key="2">
    <source>
        <dbReference type="ARBA" id="ARBA00012438"/>
    </source>
</evidence>
<keyword evidence="7" id="KW-0067">ATP-binding</keyword>